<feature type="domain" description="C2H2-type" evidence="14">
    <location>
        <begin position="123"/>
        <end position="152"/>
    </location>
</feature>
<keyword evidence="6" id="KW-0805">Transcription regulation</keyword>
<evidence type="ECO:0000256" key="6">
    <source>
        <dbReference type="ARBA" id="ARBA00023015"/>
    </source>
</evidence>
<comment type="subcellular location">
    <subcellularLocation>
        <location evidence="1">Nucleus</location>
    </subcellularLocation>
</comment>
<keyword evidence="10" id="KW-0539">Nucleus</keyword>
<keyword evidence="9" id="KW-0804">Transcription</keyword>
<keyword evidence="3" id="KW-0677">Repeat</keyword>
<evidence type="ECO:0000256" key="8">
    <source>
        <dbReference type="ARBA" id="ARBA00023159"/>
    </source>
</evidence>
<dbReference type="PROSITE" id="PS00028">
    <property type="entry name" value="ZINC_FINGER_C2H2_1"/>
    <property type="match status" value="5"/>
</dbReference>
<dbReference type="Proteomes" id="UP001140206">
    <property type="component" value="Chromosome 4"/>
</dbReference>
<dbReference type="GO" id="GO:0008270">
    <property type="term" value="F:zinc ion binding"/>
    <property type="evidence" value="ECO:0007669"/>
    <property type="project" value="UniProtKB-KW"/>
</dbReference>
<dbReference type="PANTHER" id="PTHR14003">
    <property type="entry name" value="TRANSCRIPTIONAL REPRESSOR PROTEIN YY"/>
    <property type="match status" value="1"/>
</dbReference>
<evidence type="ECO:0000256" key="10">
    <source>
        <dbReference type="ARBA" id="ARBA00023242"/>
    </source>
</evidence>
<feature type="domain" description="C2H2-type" evidence="14">
    <location>
        <begin position="153"/>
        <end position="182"/>
    </location>
</feature>
<dbReference type="InterPro" id="IPR013087">
    <property type="entry name" value="Znf_C2H2_type"/>
</dbReference>
<feature type="signal peptide" evidence="13">
    <location>
        <begin position="1"/>
        <end position="34"/>
    </location>
</feature>
<reference evidence="15" key="1">
    <citation type="submission" date="2022-08" db="EMBL/GenBank/DDBJ databases">
        <authorList>
            <person name="Marques A."/>
        </authorList>
    </citation>
    <scope>NUCLEOTIDE SEQUENCE</scope>
    <source>
        <strain evidence="15">RhyPub2mFocal</strain>
        <tissue evidence="15">Leaves</tissue>
    </source>
</reference>
<dbReference type="EMBL" id="JAMFTS010000004">
    <property type="protein sequence ID" value="KAJ4761676.1"/>
    <property type="molecule type" value="Genomic_DNA"/>
</dbReference>
<feature type="region of interest" description="Disordered" evidence="12">
    <location>
        <begin position="174"/>
        <end position="218"/>
    </location>
</feature>
<keyword evidence="16" id="KW-1185">Reference proteome</keyword>
<evidence type="ECO:0000256" key="1">
    <source>
        <dbReference type="ARBA" id="ARBA00004123"/>
    </source>
</evidence>
<feature type="compositionally biased region" description="Polar residues" evidence="12">
    <location>
        <begin position="199"/>
        <end position="215"/>
    </location>
</feature>
<evidence type="ECO:0000256" key="3">
    <source>
        <dbReference type="ARBA" id="ARBA00022737"/>
    </source>
</evidence>
<dbReference type="FunFam" id="3.30.160.60:FF:000125">
    <property type="entry name" value="Putative zinc finger protein 143"/>
    <property type="match status" value="1"/>
</dbReference>
<keyword evidence="2" id="KW-0479">Metal-binding</keyword>
<sequence>MSDNGGGGALGSSCCKVLVLLSYFLLLNFNCGVTEDKLKALKEKLKEQEVKEVPKQEPTTEMLFLCSYEGCHKAFLEAPQIRKHLQVHGERQYVCHFDGCGKKFLDSSKLKRHFLIHTGERNFVCPHEGCHKAFSLDFNLRAHMKTHSLDNYHVCPYQDCGKRYTQENKLNSHIRSHHQKNGNMETPKLTTPKDKPRPNTATPKTPASGPKTVSPNRPFACPYEGCGKAYIHEYKLKLHLRKEHVNHDSEENNGKSTSSPSSAVRAPQEVGYTNEVSKKSKRERQEVVAPEARPQKIMRQEEEIAGTEYDASGSGHQWVSEEEDSEETEDDDSGDDEETEDED</sequence>
<dbReference type="FunFam" id="3.30.160.60:FF:000071">
    <property type="entry name" value="Putative zinc finger protein 143"/>
    <property type="match status" value="1"/>
</dbReference>
<feature type="chain" id="PRO_5043686941" evidence="13">
    <location>
        <begin position="35"/>
        <end position="343"/>
    </location>
</feature>
<feature type="compositionally biased region" description="Acidic residues" evidence="12">
    <location>
        <begin position="320"/>
        <end position="343"/>
    </location>
</feature>
<feature type="domain" description="C2H2-type" evidence="14">
    <location>
        <begin position="64"/>
        <end position="93"/>
    </location>
</feature>
<keyword evidence="8" id="KW-0010">Activator</keyword>
<dbReference type="AlphaFoldDB" id="A0AAV8D2Q8"/>
<evidence type="ECO:0000313" key="15">
    <source>
        <dbReference type="EMBL" id="KAJ4761676.1"/>
    </source>
</evidence>
<dbReference type="Gene3D" id="3.30.160.60">
    <property type="entry name" value="Classic Zinc Finger"/>
    <property type="match status" value="4"/>
</dbReference>
<evidence type="ECO:0000259" key="14">
    <source>
        <dbReference type="PROSITE" id="PS50157"/>
    </source>
</evidence>
<dbReference type="PANTHER" id="PTHR14003:SF1">
    <property type="entry name" value="ZINC FINGER TRANSCRIPTION FACTOR YY1"/>
    <property type="match status" value="1"/>
</dbReference>
<evidence type="ECO:0000256" key="2">
    <source>
        <dbReference type="ARBA" id="ARBA00022723"/>
    </source>
</evidence>
<evidence type="ECO:0000256" key="12">
    <source>
        <dbReference type="SAM" id="MobiDB-lite"/>
    </source>
</evidence>
<evidence type="ECO:0000256" key="7">
    <source>
        <dbReference type="ARBA" id="ARBA00023125"/>
    </source>
</evidence>
<dbReference type="GO" id="GO:0000978">
    <property type="term" value="F:RNA polymerase II cis-regulatory region sequence-specific DNA binding"/>
    <property type="evidence" value="ECO:0007669"/>
    <property type="project" value="TreeGrafter"/>
</dbReference>
<dbReference type="GO" id="GO:0005667">
    <property type="term" value="C:transcription regulator complex"/>
    <property type="evidence" value="ECO:0007669"/>
    <property type="project" value="TreeGrafter"/>
</dbReference>
<keyword evidence="4 11" id="KW-0863">Zinc-finger</keyword>
<dbReference type="SMART" id="SM00355">
    <property type="entry name" value="ZnF_C2H2"/>
    <property type="match status" value="5"/>
</dbReference>
<feature type="region of interest" description="Disordered" evidence="12">
    <location>
        <begin position="246"/>
        <end position="343"/>
    </location>
</feature>
<dbReference type="GO" id="GO:0000981">
    <property type="term" value="F:DNA-binding transcription factor activity, RNA polymerase II-specific"/>
    <property type="evidence" value="ECO:0007669"/>
    <property type="project" value="TreeGrafter"/>
</dbReference>
<evidence type="ECO:0000256" key="9">
    <source>
        <dbReference type="ARBA" id="ARBA00023163"/>
    </source>
</evidence>
<dbReference type="PROSITE" id="PS50157">
    <property type="entry name" value="ZINC_FINGER_C2H2_2"/>
    <property type="match status" value="5"/>
</dbReference>
<protein>
    <submittedName>
        <fullName evidence="15">C2H2 type zinc finger protein</fullName>
    </submittedName>
</protein>
<keyword evidence="13" id="KW-0732">Signal</keyword>
<comment type="caution">
    <text evidence="15">The sequence shown here is derived from an EMBL/GenBank/DDBJ whole genome shotgun (WGS) entry which is preliminary data.</text>
</comment>
<dbReference type="FunFam" id="3.30.160.60:FF:000221">
    <property type="entry name" value="Zinc finger protein 410"/>
    <property type="match status" value="1"/>
</dbReference>
<keyword evidence="7" id="KW-0238">DNA-binding</keyword>
<feature type="domain" description="C2H2-type" evidence="14">
    <location>
        <begin position="219"/>
        <end position="252"/>
    </location>
</feature>
<evidence type="ECO:0000256" key="5">
    <source>
        <dbReference type="ARBA" id="ARBA00022833"/>
    </source>
</evidence>
<dbReference type="Pfam" id="PF00096">
    <property type="entry name" value="zf-C2H2"/>
    <property type="match status" value="3"/>
</dbReference>
<keyword evidence="5" id="KW-0862">Zinc</keyword>
<evidence type="ECO:0000256" key="4">
    <source>
        <dbReference type="ARBA" id="ARBA00022771"/>
    </source>
</evidence>
<dbReference type="GO" id="GO:0045893">
    <property type="term" value="P:positive regulation of DNA-templated transcription"/>
    <property type="evidence" value="ECO:0007669"/>
    <property type="project" value="UniProtKB-ARBA"/>
</dbReference>
<gene>
    <name evidence="15" type="ORF">LUZ62_072051</name>
</gene>
<evidence type="ECO:0000256" key="11">
    <source>
        <dbReference type="PROSITE-ProRule" id="PRU00042"/>
    </source>
</evidence>
<dbReference type="SUPFAM" id="SSF57667">
    <property type="entry name" value="beta-beta-alpha zinc fingers"/>
    <property type="match status" value="4"/>
</dbReference>
<name>A0AAV8D2Q8_9POAL</name>
<dbReference type="InterPro" id="IPR036236">
    <property type="entry name" value="Znf_C2H2_sf"/>
</dbReference>
<accession>A0AAV8D2Q8</accession>
<evidence type="ECO:0000256" key="13">
    <source>
        <dbReference type="SAM" id="SignalP"/>
    </source>
</evidence>
<dbReference type="GO" id="GO:0000785">
    <property type="term" value="C:chromatin"/>
    <property type="evidence" value="ECO:0007669"/>
    <property type="project" value="TreeGrafter"/>
</dbReference>
<organism evidence="15 16">
    <name type="scientific">Rhynchospora pubera</name>
    <dbReference type="NCBI Taxonomy" id="906938"/>
    <lineage>
        <taxon>Eukaryota</taxon>
        <taxon>Viridiplantae</taxon>
        <taxon>Streptophyta</taxon>
        <taxon>Embryophyta</taxon>
        <taxon>Tracheophyta</taxon>
        <taxon>Spermatophyta</taxon>
        <taxon>Magnoliopsida</taxon>
        <taxon>Liliopsida</taxon>
        <taxon>Poales</taxon>
        <taxon>Cyperaceae</taxon>
        <taxon>Cyperoideae</taxon>
        <taxon>Rhynchosporeae</taxon>
        <taxon>Rhynchospora</taxon>
    </lineage>
</organism>
<proteinExistence type="predicted"/>
<evidence type="ECO:0000313" key="16">
    <source>
        <dbReference type="Proteomes" id="UP001140206"/>
    </source>
</evidence>
<feature type="domain" description="C2H2-type" evidence="14">
    <location>
        <begin position="93"/>
        <end position="122"/>
    </location>
</feature>
<dbReference type="GO" id="GO:0031519">
    <property type="term" value="C:PcG protein complex"/>
    <property type="evidence" value="ECO:0007669"/>
    <property type="project" value="TreeGrafter"/>
</dbReference>